<reference evidence="5 6" key="1">
    <citation type="submission" date="2024-01" db="EMBL/GenBank/DDBJ databases">
        <title>A draft genome for the cacao thread blight pathogen Marasmiellus scandens.</title>
        <authorList>
            <person name="Baruah I.K."/>
            <person name="Leung J."/>
            <person name="Bukari Y."/>
            <person name="Amoako-Attah I."/>
            <person name="Meinhardt L.W."/>
            <person name="Bailey B.A."/>
            <person name="Cohen S.P."/>
        </authorList>
    </citation>
    <scope>NUCLEOTIDE SEQUENCE [LARGE SCALE GENOMIC DNA]</scope>
    <source>
        <strain evidence="5 6">GH-19</strain>
    </source>
</reference>
<evidence type="ECO:0000256" key="3">
    <source>
        <dbReference type="SAM" id="MobiDB-lite"/>
    </source>
</evidence>
<dbReference type="PANTHER" id="PTHR45849">
    <property type="entry name" value="FACT COMPLEX SUBUNIT SSRP1"/>
    <property type="match status" value="1"/>
</dbReference>
<dbReference type="InterPro" id="IPR011993">
    <property type="entry name" value="PH-like_dom_sf"/>
</dbReference>
<dbReference type="PANTHER" id="PTHR45849:SF3">
    <property type="entry name" value="HISTONE CHAPERONE RTT106"/>
    <property type="match status" value="1"/>
</dbReference>
<organism evidence="5 6">
    <name type="scientific">Marasmiellus scandens</name>
    <dbReference type="NCBI Taxonomy" id="2682957"/>
    <lineage>
        <taxon>Eukaryota</taxon>
        <taxon>Fungi</taxon>
        <taxon>Dikarya</taxon>
        <taxon>Basidiomycota</taxon>
        <taxon>Agaricomycotina</taxon>
        <taxon>Agaricomycetes</taxon>
        <taxon>Agaricomycetidae</taxon>
        <taxon>Agaricales</taxon>
        <taxon>Marasmiineae</taxon>
        <taxon>Omphalotaceae</taxon>
        <taxon>Marasmiellus</taxon>
    </lineage>
</organism>
<evidence type="ECO:0000313" key="6">
    <source>
        <dbReference type="Proteomes" id="UP001498398"/>
    </source>
</evidence>
<comment type="caution">
    <text evidence="5">The sequence shown here is derived from an EMBL/GenBank/DDBJ whole genome shotgun (WGS) entry which is preliminary data.</text>
</comment>
<dbReference type="SUPFAM" id="SSF50729">
    <property type="entry name" value="PH domain-like"/>
    <property type="match status" value="1"/>
</dbReference>
<comment type="function">
    <text evidence="2">Component of the FACT complex, a general chromatin factor that acts to reorganize nucleosomes. The FACT complex is involved in multiple processes that require DNA as a template such as mRNA elongation, DNA replication and DNA repair. During transcription elongation the FACT complex acts as a histone chaperone that both destabilizes and restores nucleosomal structure. It facilitates the passage of RNA polymerase II and transcription by promoting the dissociation of one histone H2A-H2B dimer from the nucleosome, then subsequently promotes the reestablishment of the nucleosome following the passage of RNA polymerase II.</text>
</comment>
<gene>
    <name evidence="5" type="ORF">VKT23_016460</name>
</gene>
<evidence type="ECO:0000256" key="1">
    <source>
        <dbReference type="ARBA" id="ARBA00006159"/>
    </source>
</evidence>
<feature type="compositionally biased region" description="Acidic residues" evidence="3">
    <location>
        <begin position="424"/>
        <end position="455"/>
    </location>
</feature>
<feature type="region of interest" description="Disordered" evidence="3">
    <location>
        <begin position="400"/>
        <end position="473"/>
    </location>
</feature>
<evidence type="ECO:0000313" key="5">
    <source>
        <dbReference type="EMBL" id="KAK7441798.1"/>
    </source>
</evidence>
<feature type="domain" description="Histone chaperone RTT106/FACT complex subunit SPT16-like middle" evidence="4">
    <location>
        <begin position="260"/>
        <end position="365"/>
    </location>
</feature>
<dbReference type="EMBL" id="JBANRG010000061">
    <property type="protein sequence ID" value="KAK7441798.1"/>
    <property type="molecule type" value="Genomic_DNA"/>
</dbReference>
<dbReference type="SMART" id="SM01287">
    <property type="entry name" value="Rtt106"/>
    <property type="match status" value="1"/>
</dbReference>
<evidence type="ECO:0000256" key="2">
    <source>
        <dbReference type="ARBA" id="ARBA00025370"/>
    </source>
</evidence>
<protein>
    <recommendedName>
        <fullName evidence="4">Histone chaperone RTT106/FACT complex subunit SPT16-like middle domain-containing protein</fullName>
    </recommendedName>
</protein>
<dbReference type="InterPro" id="IPR050454">
    <property type="entry name" value="RTT106/SSRP1_HistChap/FACT"/>
</dbReference>
<proteinExistence type="inferred from homology"/>
<dbReference type="InterPro" id="IPR013719">
    <property type="entry name" value="RTT106/SPT16-like_middle_dom"/>
</dbReference>
<comment type="similarity">
    <text evidence="1">Belongs to the RTT106 family.</text>
</comment>
<feature type="compositionally biased region" description="Basic and acidic residues" evidence="3">
    <location>
        <begin position="79"/>
        <end position="90"/>
    </location>
</feature>
<name>A0ABR1IZD3_9AGAR</name>
<evidence type="ECO:0000259" key="4">
    <source>
        <dbReference type="SMART" id="SM01287"/>
    </source>
</evidence>
<feature type="region of interest" description="Disordered" evidence="3">
    <location>
        <begin position="74"/>
        <end position="93"/>
    </location>
</feature>
<dbReference type="Proteomes" id="UP001498398">
    <property type="component" value="Unassembled WGS sequence"/>
</dbReference>
<keyword evidence="6" id="KW-1185">Reference proteome</keyword>
<accession>A0ABR1IZD3</accession>
<sequence length="503" mass="54397">MDSKTPFLHVVTTSLPDNMSTALKQLSSSSPNESLLENLIRFICGADCSSDSGLESEWAEKQAVVRARLAELSKNATKRQREDDGSEGSHKRLKTDIAATNSADEASLFTLHAISTTSPVRKKVDITIHQTVITFRHTTSHVVEATIPLSSLRRGFIVPTRGKTKPHWTIILLSTDVPEKEKGKAAASSQTNQQVIFGIDAVASSPFSATDANGTTISIKKGEETLPTIRLFFSHLGFPIYEPSVAVFKSALPGNAADGVPGVEAYRGAKAGNLWFMSEGILWGESKPCEFFAVEDLINKDEGLRMMSATGRTMTLIVVRKSNVNELAEDEEDMGEESQFSLIDGKEQDGINTWIKKHRHLFGGRNGATKSAPTKGEATTAVLVAPLASGPMTINQMTVDSEDEEDEDFTVKSDDDSGGSGLSLDEDSDGGDEDAEGDIDEEEAAESGDEDDNGEEDMKPENHPLLRPGAMPRMSRAAIDMVVDMVADDLMQPGEADEDELDE</sequence>
<dbReference type="Pfam" id="PF08512">
    <property type="entry name" value="Rttp106-like_middle"/>
    <property type="match status" value="1"/>
</dbReference>
<dbReference type="Gene3D" id="2.30.29.30">
    <property type="entry name" value="Pleckstrin-homology domain (PH domain)/Phosphotyrosine-binding domain (PTB)"/>
    <property type="match status" value="1"/>
</dbReference>